<dbReference type="RefSeq" id="WP_197007827.1">
    <property type="nucleotide sequence ID" value="NZ_BONS01000013.1"/>
</dbReference>
<sequence length="887" mass="90989">MRRILALLLFAGGLTFAGTLPAAATPAAHTLAEEDCEQWCGPQAPGEWKARQDTSAGHGLPRQALLRAAARARALPTVGPAWTTQGPTNVGGRVTGLAVDPALADTVYLGAATGGVWRSTDKGGTWQPLWPADNPQAIGAVAAAGDGTLYAGTGEANPGGGSMTYEGDGVYRSTDRGVTWTNVGLPASATIGAISVDPTDPARIFVAATGSLFRSGGDRGVYRSTDAGATWQRVLTGANGTTGAVDVVVDPSDHNRVYATMWDRLREPDLRRYGGTGSGLYRSTDGGATWTRLANVTAKSPGDTVGLDSSAQLGRIGVGVASTGKVYVVTSTYGPFGGEKGFYASTDNGASFATTALPAAGGSLWWTGKVWVDPANAQHVFVPGVDVRESTNGGGSWKSASGLHADHHAMAWDPKVAGRVYEGNDGGAYRSDNSGGGWTKGTVQPFTQFYSVAVAATDATRISGGAQDNGSLRTWGGTGWNSFYGGDGEQTLINPTNANNVFACSQNGSCGRSTNGGTSMQSLGAATSARYNWFTPMEFASDNPNTVYFGGNRLNRSTNGGQSFTVVSPDLTGGPGRDPDYPFGTLTTVAASGAAIYAGTDDGRVWTSADSGATWRLVLSGQPWVSRVRIDGTRAYVTLSGYRSGSNAPQVLTTADGGTTWQNITGNLPPAPVNDLVVAPGDTLLAATDVGVFTAAGRSGNWSRLGSGLPLAPVTDLEYHAGTGAVFAATFGRGIYRVPLTTGGGTLTNGGFETGTLAGWSVTGTGAAVGSPVQAGAFAAKLGAVNSDSTLTQTFTVPTGSATLAVWYRMTCPDTVQWDWATVILTDTTTGGTTTVLPKTCATQSAFTRISAPVVAGHAYTVALTSHADSNPNDLSTTVYDSVALEP</sequence>
<feature type="chain" id="PRO_5035160189" description="Sortilin N-terminal domain-containing protein" evidence="2">
    <location>
        <begin position="23"/>
        <end position="887"/>
    </location>
</feature>
<dbReference type="AlphaFoldDB" id="A0A8J7GZP2"/>
<accession>A0A8J7GZP2</accession>
<keyword evidence="1" id="KW-0677">Repeat</keyword>
<keyword evidence="2" id="KW-0732">Signal</keyword>
<dbReference type="InterPro" id="IPR031778">
    <property type="entry name" value="Sortilin_N"/>
</dbReference>
<dbReference type="SUPFAM" id="SSF110296">
    <property type="entry name" value="Oligoxyloglucan reducing end-specific cellobiohydrolase"/>
    <property type="match status" value="3"/>
</dbReference>
<evidence type="ECO:0000256" key="2">
    <source>
        <dbReference type="SAM" id="SignalP"/>
    </source>
</evidence>
<dbReference type="Gene3D" id="2.130.10.10">
    <property type="entry name" value="YVTN repeat-like/Quinoprotein amine dehydrogenase"/>
    <property type="match status" value="5"/>
</dbReference>
<dbReference type="Pfam" id="PF15902">
    <property type="entry name" value="Sortilin-Vps10"/>
    <property type="match status" value="1"/>
</dbReference>
<evidence type="ECO:0000259" key="3">
    <source>
        <dbReference type="Pfam" id="PF15902"/>
    </source>
</evidence>
<evidence type="ECO:0000313" key="4">
    <source>
        <dbReference type="EMBL" id="MBG6141406.1"/>
    </source>
</evidence>
<dbReference type="Gene3D" id="2.60.120.260">
    <property type="entry name" value="Galactose-binding domain-like"/>
    <property type="match status" value="1"/>
</dbReference>
<evidence type="ECO:0000256" key="1">
    <source>
        <dbReference type="ARBA" id="ARBA00022737"/>
    </source>
</evidence>
<dbReference type="PANTHER" id="PTHR43739:SF5">
    <property type="entry name" value="EXO-ALPHA-SIALIDASE"/>
    <property type="match status" value="1"/>
</dbReference>
<dbReference type="CDD" id="cd15482">
    <property type="entry name" value="Sialidase_non-viral"/>
    <property type="match status" value="2"/>
</dbReference>
<proteinExistence type="predicted"/>
<gene>
    <name evidence="4" type="ORF">IW245_007600</name>
</gene>
<dbReference type="EMBL" id="JADOUF010000001">
    <property type="protein sequence ID" value="MBG6141406.1"/>
    <property type="molecule type" value="Genomic_DNA"/>
</dbReference>
<reference evidence="4" key="1">
    <citation type="submission" date="2020-11" db="EMBL/GenBank/DDBJ databases">
        <title>Sequencing the genomes of 1000 actinobacteria strains.</title>
        <authorList>
            <person name="Klenk H.-P."/>
        </authorList>
    </citation>
    <scope>NUCLEOTIDE SEQUENCE</scope>
    <source>
        <strain evidence="4">DSM 45356</strain>
    </source>
</reference>
<dbReference type="InterPro" id="IPR052025">
    <property type="entry name" value="Xyloglucanase_GH74"/>
</dbReference>
<feature type="domain" description="Sortilin N-terminal" evidence="3">
    <location>
        <begin position="170"/>
        <end position="295"/>
    </location>
</feature>
<protein>
    <recommendedName>
        <fullName evidence="3">Sortilin N-terminal domain-containing protein</fullName>
    </recommendedName>
</protein>
<comment type="caution">
    <text evidence="4">The sequence shown here is derived from an EMBL/GenBank/DDBJ whole genome shotgun (WGS) entry which is preliminary data.</text>
</comment>
<keyword evidence="5" id="KW-1185">Reference proteome</keyword>
<name>A0A8J7GZP2_9ACTN</name>
<dbReference type="PANTHER" id="PTHR43739">
    <property type="entry name" value="XYLOGLUCANASE (EUROFUNG)"/>
    <property type="match status" value="1"/>
</dbReference>
<dbReference type="Proteomes" id="UP000622552">
    <property type="component" value="Unassembled WGS sequence"/>
</dbReference>
<organism evidence="4 5">
    <name type="scientific">Longispora fulva</name>
    <dbReference type="NCBI Taxonomy" id="619741"/>
    <lineage>
        <taxon>Bacteria</taxon>
        <taxon>Bacillati</taxon>
        <taxon>Actinomycetota</taxon>
        <taxon>Actinomycetes</taxon>
        <taxon>Micromonosporales</taxon>
        <taxon>Micromonosporaceae</taxon>
        <taxon>Longispora</taxon>
    </lineage>
</organism>
<dbReference type="GO" id="GO:0010411">
    <property type="term" value="P:xyloglucan metabolic process"/>
    <property type="evidence" value="ECO:0007669"/>
    <property type="project" value="TreeGrafter"/>
</dbReference>
<feature type="signal peptide" evidence="2">
    <location>
        <begin position="1"/>
        <end position="22"/>
    </location>
</feature>
<dbReference type="InterPro" id="IPR015943">
    <property type="entry name" value="WD40/YVTN_repeat-like_dom_sf"/>
</dbReference>
<evidence type="ECO:0000313" key="5">
    <source>
        <dbReference type="Proteomes" id="UP000622552"/>
    </source>
</evidence>